<feature type="domain" description="Fumarylacetoacetase-like C-terminal" evidence="2">
    <location>
        <begin position="81"/>
        <end position="252"/>
    </location>
</feature>
<dbReference type="PANTHER" id="PTHR30143:SF0">
    <property type="entry name" value="2-KETO-4-PENTENOATE HYDRATASE"/>
    <property type="match status" value="1"/>
</dbReference>
<keyword evidence="1" id="KW-0456">Lyase</keyword>
<dbReference type="InterPro" id="IPR011234">
    <property type="entry name" value="Fumarylacetoacetase-like_C"/>
</dbReference>
<dbReference type="AlphaFoldDB" id="A0A6J6UWH1"/>
<dbReference type="GO" id="GO:0008684">
    <property type="term" value="F:2-oxopent-4-enoate hydratase activity"/>
    <property type="evidence" value="ECO:0007669"/>
    <property type="project" value="TreeGrafter"/>
</dbReference>
<dbReference type="Gene3D" id="3.90.850.10">
    <property type="entry name" value="Fumarylacetoacetase-like, C-terminal domain"/>
    <property type="match status" value="1"/>
</dbReference>
<accession>A0A6J6UWH1</accession>
<dbReference type="InterPro" id="IPR036663">
    <property type="entry name" value="Fumarylacetoacetase_C_sf"/>
</dbReference>
<dbReference type="Pfam" id="PF01557">
    <property type="entry name" value="FAA_hydrolase"/>
    <property type="match status" value="1"/>
</dbReference>
<dbReference type="InterPro" id="IPR050772">
    <property type="entry name" value="Hydratase-Decarb/MhpD_sf"/>
</dbReference>
<evidence type="ECO:0000256" key="1">
    <source>
        <dbReference type="ARBA" id="ARBA00023239"/>
    </source>
</evidence>
<organism evidence="3">
    <name type="scientific">freshwater metagenome</name>
    <dbReference type="NCBI Taxonomy" id="449393"/>
    <lineage>
        <taxon>unclassified sequences</taxon>
        <taxon>metagenomes</taxon>
        <taxon>ecological metagenomes</taxon>
    </lineage>
</organism>
<gene>
    <name evidence="3" type="ORF">UFOPK2761_02788</name>
</gene>
<evidence type="ECO:0000259" key="2">
    <source>
        <dbReference type="Pfam" id="PF01557"/>
    </source>
</evidence>
<name>A0A6J6UWH1_9ZZZZ</name>
<proteinExistence type="predicted"/>
<evidence type="ECO:0000313" key="3">
    <source>
        <dbReference type="EMBL" id="CAB4763019.1"/>
    </source>
</evidence>
<dbReference type="PANTHER" id="PTHR30143">
    <property type="entry name" value="ACID HYDRATASE"/>
    <property type="match status" value="1"/>
</dbReference>
<sequence length="256" mass="27339">MTPGEAAATLRAARVEGRTLEPFTDEHPDLDEAWGYAVQQVDLAERLRAGERRVGAKLGLTSEAKQQRMGVRRPVVGFLTDAMRLPEGRLDVGRWVQPRVEPEVAFLTSRRIDRALGPTELPSYVAGVAVAAEVLDSRWTGYRFRLADVLADATSAAGFVLGSGVHDLATVGDLAALRGEVRVDGQVVERATGAAVLGDPLRALVLLSEHLAAHGVALPAGSWVLAGALTDAVPLVAGRRYELELEALGTIRLDAR</sequence>
<dbReference type="GO" id="GO:0005737">
    <property type="term" value="C:cytoplasm"/>
    <property type="evidence" value="ECO:0007669"/>
    <property type="project" value="TreeGrafter"/>
</dbReference>
<dbReference type="EMBL" id="CAEZYQ010000027">
    <property type="protein sequence ID" value="CAB4763019.1"/>
    <property type="molecule type" value="Genomic_DNA"/>
</dbReference>
<dbReference type="SUPFAM" id="SSF56529">
    <property type="entry name" value="FAH"/>
    <property type="match status" value="1"/>
</dbReference>
<reference evidence="3" key="1">
    <citation type="submission" date="2020-05" db="EMBL/GenBank/DDBJ databases">
        <authorList>
            <person name="Chiriac C."/>
            <person name="Salcher M."/>
            <person name="Ghai R."/>
            <person name="Kavagutti S V."/>
        </authorList>
    </citation>
    <scope>NUCLEOTIDE SEQUENCE</scope>
</reference>
<protein>
    <submittedName>
        <fullName evidence="3">Unannotated protein</fullName>
    </submittedName>
</protein>